<feature type="transmembrane region" description="Helical" evidence="1">
    <location>
        <begin position="997"/>
        <end position="1023"/>
    </location>
</feature>
<protein>
    <submittedName>
        <fullName evidence="2">Efflux RND transporter permease subunit</fullName>
    </submittedName>
</protein>
<dbReference type="Proteomes" id="UP000280960">
    <property type="component" value="Chromosome"/>
</dbReference>
<feature type="transmembrane region" description="Helical" evidence="1">
    <location>
        <begin position="894"/>
        <end position="914"/>
    </location>
</feature>
<dbReference type="RefSeq" id="WP_122015581.1">
    <property type="nucleotide sequence ID" value="NZ_CP033169.1"/>
</dbReference>
<dbReference type="PANTHER" id="PTHR32063">
    <property type="match status" value="1"/>
</dbReference>
<dbReference type="AlphaFoldDB" id="A0A3G2R969"/>
<sequence length="1040" mass="113139">MRITETVVKRPVATFMAVLVILILGFVSLSKMQVDLLPDIQLPTAVVVTTYPGASSEEIETMITKPIEKEIAGVENIKSISSSSEANVSMITVSFNWGTDLDTAVTDVREKVDMVKKRLPDDADEPLVIKFDPSMMPVLIYGMTGDRDPLLMKQIGEDMIEKKLERVAGVSSVQVVGGVERQIRVLLSPQKMNGYGISIGQVMQVLAANNLNLPGGTVDYGSRELIVRTTGEFESVDEIKELAVANRQGAIVKLSDIAEVKDATEDIKTHSRINDYEGLRILIQKSSDANTVAVANGVKKELEAIKKELPKGIELYQILDQSDFINRSINRVKSNALVGAILAVVVLYLFLHNFRSTIVIAISIPISIISTFVIMYFSGITLNLISLGGLALGIGMLVDNSIVVLENIYHHRELGLNGMEAASVGANEVTLAIAASTLTTVAVFLPIVFVKGLAGILFKEMSLTITFSLLSSLIVAITIVPLLSSRLVKVTAAEEKKQGFLARIFDGMDRFYNSVDEKYGKLLAWALRHRKIVILAIVVLLVISVAAVPLVGTEFFPETDEGRISIKVEYPLGTKVEKTDELVKSIERIVASIPEVQMYSSQVGTDTKKSFLGTAGSGEIASMDVRLVPVSERKRSTKDVVEEIRQKIGEVPGAKIEINSATTMSTISSATSGSSKPVQVAIKGDDFATLENLAEKIKAIVKKVPGTRDVETSIDEGRPEVRIKVDKDRASYYGLDASQVAQTVRIAINGAEATKYRVAGTEVEVNVQLNELSRKTLEDLEGMTLMSPTGVNVPLRNIARFTITEGPNVINREDQERVVYVTADIYRRSLGEVINDIRSAISSVNLPEGYSISFEGQNKEMTESFADLFQAMLLAVFLVYAVMAAQFESLLHPFTIMFAIPFCTTGVVFGLLISRRAFSLPAYIGIIMLAGIAVNNAIVLVDYINQLRAKGKTVREAIVEAGPRRLRPIMMTTSTTVLGLLPLALGIGEGSEIQAPLAVTVLGGLTVSTLLTLVVVPVLYSIFEDLSARVVMKIKIKKYA</sequence>
<dbReference type="SUPFAM" id="SSF82693">
    <property type="entry name" value="Multidrug efflux transporter AcrB pore domain, PN1, PN2, PC1 and PC2 subdomains"/>
    <property type="match status" value="3"/>
</dbReference>
<feature type="transmembrane region" description="Helical" evidence="1">
    <location>
        <begin position="966"/>
        <end position="985"/>
    </location>
</feature>
<dbReference type="GO" id="GO:0005886">
    <property type="term" value="C:plasma membrane"/>
    <property type="evidence" value="ECO:0007669"/>
    <property type="project" value="TreeGrafter"/>
</dbReference>
<feature type="transmembrane region" description="Helical" evidence="1">
    <location>
        <begin position="532"/>
        <end position="552"/>
    </location>
</feature>
<evidence type="ECO:0000313" key="3">
    <source>
        <dbReference type="Proteomes" id="UP000280960"/>
    </source>
</evidence>
<keyword evidence="1" id="KW-1133">Transmembrane helix</keyword>
<feature type="transmembrane region" description="Helical" evidence="1">
    <location>
        <begin position="429"/>
        <end position="449"/>
    </location>
</feature>
<feature type="transmembrane region" description="Helical" evidence="1">
    <location>
        <begin position="868"/>
        <end position="887"/>
    </location>
</feature>
<proteinExistence type="predicted"/>
<feature type="transmembrane region" description="Helical" evidence="1">
    <location>
        <begin position="12"/>
        <end position="29"/>
    </location>
</feature>
<dbReference type="SUPFAM" id="SSF82714">
    <property type="entry name" value="Multidrug efflux transporter AcrB TolC docking domain, DN and DC subdomains"/>
    <property type="match status" value="2"/>
</dbReference>
<dbReference type="Gene3D" id="3.30.70.1320">
    <property type="entry name" value="Multidrug efflux transporter AcrB pore domain like"/>
    <property type="match status" value="1"/>
</dbReference>
<evidence type="ECO:0000313" key="2">
    <source>
        <dbReference type="EMBL" id="AYO31939.1"/>
    </source>
</evidence>
<keyword evidence="3" id="KW-1185">Reference proteome</keyword>
<feature type="transmembrane region" description="Helical" evidence="1">
    <location>
        <begin position="384"/>
        <end position="408"/>
    </location>
</feature>
<dbReference type="GO" id="GO:0042910">
    <property type="term" value="F:xenobiotic transmembrane transporter activity"/>
    <property type="evidence" value="ECO:0007669"/>
    <property type="project" value="TreeGrafter"/>
</dbReference>
<dbReference type="Gene3D" id="3.30.70.1440">
    <property type="entry name" value="Multidrug efflux transporter AcrB pore domain"/>
    <property type="match status" value="1"/>
</dbReference>
<dbReference type="EMBL" id="CP033169">
    <property type="protein sequence ID" value="AYO31939.1"/>
    <property type="molecule type" value="Genomic_DNA"/>
</dbReference>
<dbReference type="PANTHER" id="PTHR32063:SF0">
    <property type="entry name" value="SWARMING MOTILITY PROTEIN SWRC"/>
    <property type="match status" value="1"/>
</dbReference>
<dbReference type="InterPro" id="IPR027463">
    <property type="entry name" value="AcrB_DN_DC_subdom"/>
</dbReference>
<dbReference type="Gene3D" id="3.30.2090.10">
    <property type="entry name" value="Multidrug efflux transporter AcrB TolC docking domain, DN and DC subdomains"/>
    <property type="match status" value="2"/>
</dbReference>
<keyword evidence="1" id="KW-0472">Membrane</keyword>
<name>A0A3G2R969_9FIRM</name>
<dbReference type="PRINTS" id="PR00702">
    <property type="entry name" value="ACRIFLAVINRP"/>
</dbReference>
<feature type="transmembrane region" description="Helical" evidence="1">
    <location>
        <begin position="358"/>
        <end position="378"/>
    </location>
</feature>
<dbReference type="Gene3D" id="3.30.70.1430">
    <property type="entry name" value="Multidrug efflux transporter AcrB pore domain"/>
    <property type="match status" value="2"/>
</dbReference>
<feature type="transmembrane region" description="Helical" evidence="1">
    <location>
        <begin position="920"/>
        <end position="945"/>
    </location>
</feature>
<dbReference type="SUPFAM" id="SSF82866">
    <property type="entry name" value="Multidrug efflux transporter AcrB transmembrane domain"/>
    <property type="match status" value="2"/>
</dbReference>
<organism evidence="2 3">
    <name type="scientific">Biomaibacter acetigenes</name>
    <dbReference type="NCBI Taxonomy" id="2316383"/>
    <lineage>
        <taxon>Bacteria</taxon>
        <taxon>Bacillati</taxon>
        <taxon>Bacillota</taxon>
        <taxon>Clostridia</taxon>
        <taxon>Thermosediminibacterales</taxon>
        <taxon>Tepidanaerobacteraceae</taxon>
        <taxon>Biomaibacter</taxon>
    </lineage>
</organism>
<keyword evidence="1" id="KW-0812">Transmembrane</keyword>
<accession>A0A3G2R969</accession>
<reference evidence="2 3" key="1">
    <citation type="submission" date="2018-10" db="EMBL/GenBank/DDBJ databases">
        <authorList>
            <person name="Zhang X."/>
        </authorList>
    </citation>
    <scope>NUCLEOTIDE SEQUENCE [LARGE SCALE GENOMIC DNA]</scope>
    <source>
        <strain evidence="2 3">SK-G1</strain>
    </source>
</reference>
<gene>
    <name evidence="2" type="ORF">D2962_16210</name>
</gene>
<dbReference type="InterPro" id="IPR001036">
    <property type="entry name" value="Acrflvin-R"/>
</dbReference>
<dbReference type="Gene3D" id="1.20.1640.10">
    <property type="entry name" value="Multidrug efflux transporter AcrB transmembrane domain"/>
    <property type="match status" value="2"/>
</dbReference>
<evidence type="ECO:0000256" key="1">
    <source>
        <dbReference type="SAM" id="Phobius"/>
    </source>
</evidence>
<dbReference type="KEGG" id="bacg:D2962_16210"/>
<feature type="transmembrane region" description="Helical" evidence="1">
    <location>
        <begin position="334"/>
        <end position="351"/>
    </location>
</feature>
<feature type="transmembrane region" description="Helical" evidence="1">
    <location>
        <begin position="461"/>
        <end position="483"/>
    </location>
</feature>
<dbReference type="Pfam" id="PF00873">
    <property type="entry name" value="ACR_tran"/>
    <property type="match status" value="1"/>
</dbReference>